<sequence length="131" mass="15119">GTSIQTRVVHQTPHKLCTELSFQRIEFGSSRFTGPKGTRVTNDVDLRDRIRDLPRRATRYNMPQPGPLEFYPWTPLGTGPVWEEQVKLDVRIQMEFVHRLTLVAVNQVVIQIRSTVRPTGRYCLFKLEGGK</sequence>
<accession>A0A0F9RAV9</accession>
<comment type="caution">
    <text evidence="1">The sequence shown here is derived from an EMBL/GenBank/DDBJ whole genome shotgun (WGS) entry which is preliminary data.</text>
</comment>
<dbReference type="AlphaFoldDB" id="A0A0F9RAV9"/>
<name>A0A0F9RAV9_9ZZZZ</name>
<reference evidence="1" key="1">
    <citation type="journal article" date="2015" name="Nature">
        <title>Complex archaea that bridge the gap between prokaryotes and eukaryotes.</title>
        <authorList>
            <person name="Spang A."/>
            <person name="Saw J.H."/>
            <person name="Jorgensen S.L."/>
            <person name="Zaremba-Niedzwiedzka K."/>
            <person name="Martijn J."/>
            <person name="Lind A.E."/>
            <person name="van Eijk R."/>
            <person name="Schleper C."/>
            <person name="Guy L."/>
            <person name="Ettema T.J."/>
        </authorList>
    </citation>
    <scope>NUCLEOTIDE SEQUENCE</scope>
</reference>
<organism evidence="1">
    <name type="scientific">marine sediment metagenome</name>
    <dbReference type="NCBI Taxonomy" id="412755"/>
    <lineage>
        <taxon>unclassified sequences</taxon>
        <taxon>metagenomes</taxon>
        <taxon>ecological metagenomes</taxon>
    </lineage>
</organism>
<protein>
    <submittedName>
        <fullName evidence="1">Uncharacterized protein</fullName>
    </submittedName>
</protein>
<evidence type="ECO:0000313" key="1">
    <source>
        <dbReference type="EMBL" id="KKN22306.1"/>
    </source>
</evidence>
<gene>
    <name evidence="1" type="ORF">LCGC14_0916330</name>
</gene>
<dbReference type="EMBL" id="LAZR01003072">
    <property type="protein sequence ID" value="KKN22306.1"/>
    <property type="molecule type" value="Genomic_DNA"/>
</dbReference>
<feature type="non-terminal residue" evidence="1">
    <location>
        <position position="1"/>
    </location>
</feature>
<proteinExistence type="predicted"/>